<feature type="compositionally biased region" description="Basic residues" evidence="1">
    <location>
        <begin position="184"/>
        <end position="194"/>
    </location>
</feature>
<reference evidence="2" key="1">
    <citation type="submission" date="2023-03" db="EMBL/GenBank/DDBJ databases">
        <title>Complete genome of Cladonia borealis.</title>
        <authorList>
            <person name="Park H."/>
        </authorList>
    </citation>
    <scope>NUCLEOTIDE SEQUENCE</scope>
    <source>
        <strain evidence="2">ANT050790</strain>
    </source>
</reference>
<evidence type="ECO:0008006" key="4">
    <source>
        <dbReference type="Google" id="ProtNLM"/>
    </source>
</evidence>
<protein>
    <recommendedName>
        <fullName evidence="4">Cell wall proline rich protein</fullName>
    </recommendedName>
</protein>
<dbReference type="Proteomes" id="UP001166286">
    <property type="component" value="Unassembled WGS sequence"/>
</dbReference>
<feature type="region of interest" description="Disordered" evidence="1">
    <location>
        <begin position="1"/>
        <end position="262"/>
    </location>
</feature>
<name>A0AA39R8E9_9LECA</name>
<feature type="region of interest" description="Disordered" evidence="1">
    <location>
        <begin position="305"/>
        <end position="351"/>
    </location>
</feature>
<dbReference type="EMBL" id="JAFEKC020000003">
    <property type="protein sequence ID" value="KAK0515559.1"/>
    <property type="molecule type" value="Genomic_DNA"/>
</dbReference>
<feature type="compositionally biased region" description="Polar residues" evidence="1">
    <location>
        <begin position="674"/>
        <end position="685"/>
    </location>
</feature>
<organism evidence="2 3">
    <name type="scientific">Cladonia borealis</name>
    <dbReference type="NCBI Taxonomy" id="184061"/>
    <lineage>
        <taxon>Eukaryota</taxon>
        <taxon>Fungi</taxon>
        <taxon>Dikarya</taxon>
        <taxon>Ascomycota</taxon>
        <taxon>Pezizomycotina</taxon>
        <taxon>Lecanoromycetes</taxon>
        <taxon>OSLEUM clade</taxon>
        <taxon>Lecanoromycetidae</taxon>
        <taxon>Lecanorales</taxon>
        <taxon>Lecanorineae</taxon>
        <taxon>Cladoniaceae</taxon>
        <taxon>Cladonia</taxon>
    </lineage>
</organism>
<keyword evidence="3" id="KW-1185">Reference proteome</keyword>
<feature type="region of interest" description="Disordered" evidence="1">
    <location>
        <begin position="771"/>
        <end position="844"/>
    </location>
</feature>
<feature type="region of interest" description="Disordered" evidence="1">
    <location>
        <begin position="707"/>
        <end position="727"/>
    </location>
</feature>
<feature type="compositionally biased region" description="Polar residues" evidence="1">
    <location>
        <begin position="226"/>
        <end position="238"/>
    </location>
</feature>
<feature type="compositionally biased region" description="Basic and acidic residues" evidence="1">
    <location>
        <begin position="323"/>
        <end position="335"/>
    </location>
</feature>
<evidence type="ECO:0000256" key="1">
    <source>
        <dbReference type="SAM" id="MobiDB-lite"/>
    </source>
</evidence>
<feature type="compositionally biased region" description="Low complexity" evidence="1">
    <location>
        <begin position="827"/>
        <end position="838"/>
    </location>
</feature>
<feature type="compositionally biased region" description="Polar residues" evidence="1">
    <location>
        <begin position="388"/>
        <end position="405"/>
    </location>
</feature>
<sequence length="908" mass="97162">MAEVLATQSHLGMDTMRNNSSTGPLPNPPFVFPVPSDVTSEAHAHGRSSSNLVVTGSRRPASRSRPQQLSLNALPAFEFSPSSPSPIDRPPSPPRSPTRKTPPPYHMGGHRRNGSEFVGGDISNGGPVLVSSSPTRNEHSKSHQSDATGHEGGDLAVDGQVSRATSFLLCEDPPRGQLDARPTPTRRGHAHRRSGAISNHDLSTILRPSTDGKGGSAPTTPLDASFQHTPPIDQSISQPTTTCTTPSMPMTEGKSSSTSEQLRARAVEFSDVLEYIPRPLSTISSETSSSMSTIRASHSVTNSITSLVSGGTSGSSSAASPRSRPEPALEQDQVRARPSTAGPPTSFPFGIARWDSADIRTLMHRPSTAPTENPPTPSDEITRVEPSQRVSPTTEQPHITLSTGSSILDSELNAATTVSVASNLQQLRRRPSPSLNSATIRPRTSPEPKITKRQRKRKSLADLLSRKAKQEKQRDDSVSRRSPTPPLRKSPLEAELSLDDFDFDNDTTFVTETASPNASGLASLQTDSAASRSEEFVPLADCQSASMLDIDAALGSLETPSSGPAFEDVVGVGTSTKRRMHSSGVTGGFAGPGMHYHRRAESAPELDAIDRSRFGFPRLGSDPAMAIEEEEEEEEDDEAAANAATTQIGLGVNIVEAASMHDEPIQRRRRRTKSGTPLKTESPQQRYEEGFGCIEIVGADEEPRFSVVTKSSDESTITPTLSHDPLETRPASAPFELIMPTPALTFGTSETPSVVSSPDFNQTSFDVPRIHTANSSITDRATLSSNRTGENSMGVHSSVDDVPSLTSSASTMSARQPRVSSSTNTFSSAERSSSLSAAIPTRTRPVSAGKRASLASLSRLVGSSYNRSKLNIEMSAPPDSDEPIEKKKGHRISRLMKFWKSKEKRSAS</sequence>
<feature type="compositionally biased region" description="Basic and acidic residues" evidence="1">
    <location>
        <begin position="136"/>
        <end position="153"/>
    </location>
</feature>
<feature type="compositionally biased region" description="Polar residues" evidence="1">
    <location>
        <begin position="1"/>
        <end position="23"/>
    </location>
</feature>
<accession>A0AA39R8E9</accession>
<evidence type="ECO:0000313" key="2">
    <source>
        <dbReference type="EMBL" id="KAK0515559.1"/>
    </source>
</evidence>
<dbReference type="AlphaFoldDB" id="A0AA39R8E9"/>
<feature type="compositionally biased region" description="Low complexity" evidence="1">
    <location>
        <begin position="239"/>
        <end position="251"/>
    </location>
</feature>
<feature type="compositionally biased region" description="Pro residues" evidence="1">
    <location>
        <begin position="83"/>
        <end position="105"/>
    </location>
</feature>
<feature type="compositionally biased region" description="Low complexity" evidence="1">
    <location>
        <begin position="57"/>
        <end position="70"/>
    </location>
</feature>
<feature type="region of interest" description="Disordered" evidence="1">
    <location>
        <begin position="423"/>
        <end position="496"/>
    </location>
</feature>
<feature type="compositionally biased region" description="Polar residues" evidence="1">
    <location>
        <begin position="804"/>
        <end position="826"/>
    </location>
</feature>
<feature type="compositionally biased region" description="Polar residues" evidence="1">
    <location>
        <begin position="772"/>
        <end position="795"/>
    </location>
</feature>
<feature type="region of interest" description="Disordered" evidence="1">
    <location>
        <begin position="659"/>
        <end position="687"/>
    </location>
</feature>
<feature type="compositionally biased region" description="Polar residues" evidence="1">
    <location>
        <begin position="708"/>
        <end position="721"/>
    </location>
</feature>
<evidence type="ECO:0000313" key="3">
    <source>
        <dbReference type="Proteomes" id="UP001166286"/>
    </source>
</evidence>
<feature type="region of interest" description="Disordered" evidence="1">
    <location>
        <begin position="365"/>
        <end position="405"/>
    </location>
</feature>
<feature type="compositionally biased region" description="Basic and acidic residues" evidence="1">
    <location>
        <begin position="464"/>
        <end position="479"/>
    </location>
</feature>
<gene>
    <name evidence="2" type="ORF">JMJ35_001593</name>
</gene>
<proteinExistence type="predicted"/>
<comment type="caution">
    <text evidence="2">The sequence shown here is derived from an EMBL/GenBank/DDBJ whole genome shotgun (WGS) entry which is preliminary data.</text>
</comment>